<dbReference type="PROSITE" id="PS50088">
    <property type="entry name" value="ANK_REPEAT"/>
    <property type="match status" value="3"/>
</dbReference>
<dbReference type="Gene3D" id="1.25.40.20">
    <property type="entry name" value="Ankyrin repeat-containing domain"/>
    <property type="match status" value="3"/>
</dbReference>
<dbReference type="SUPFAM" id="SSF48403">
    <property type="entry name" value="Ankyrin repeat"/>
    <property type="match status" value="1"/>
</dbReference>
<dbReference type="InterPro" id="IPR051616">
    <property type="entry name" value="Cul2-RING_E3_ligase_SR"/>
</dbReference>
<evidence type="ECO:0000313" key="3">
    <source>
        <dbReference type="EMBL" id="RMZ57111.1"/>
    </source>
</evidence>
<dbReference type="PROSITE" id="PS50297">
    <property type="entry name" value="ANK_REP_REGION"/>
    <property type="match status" value="3"/>
</dbReference>
<dbReference type="Pfam" id="PF12796">
    <property type="entry name" value="Ank_2"/>
    <property type="match status" value="1"/>
</dbReference>
<evidence type="ECO:0000256" key="1">
    <source>
        <dbReference type="PROSITE-ProRule" id="PRU00023"/>
    </source>
</evidence>
<sequence length="390" mass="39870">EAMPLSQEDEGVKVLQAAERLFALAATGPLAEFEAGTAPLKGTKLGEIGDARRRTLLHAAASKGQDDIADYLVQKHDLKVDAEDEAGETPLALAASGGHASTARLLLDAGARPHPSRPGTAGPLHCAAAAGSVATVELLLAAGADLGVDVGSGPPLFWAAGGGHAETVQALLRAGADPNARSANGMTALFLAAAAAHGRRVAGGAAAEAEAAAAASLACVRALLRAGADVAASSNGYTPLHVAAECGDEGLVTVPAAEEPSEELASSFKAKGTDAFGEGDFQGAVDMYSFSLRHATGDATVWANRCAAFLKLGDNASALADARVARTIEPRYVKAWYREGLAAEGLKQWEDAAVAFFEAYNLDPQRTAFVGKFRAAVDAGRKEHVEAARK</sequence>
<organism evidence="3 4">
    <name type="scientific">Auxenochlorella protothecoides</name>
    <name type="common">Green microalga</name>
    <name type="synonym">Chlorella protothecoides</name>
    <dbReference type="NCBI Taxonomy" id="3075"/>
    <lineage>
        <taxon>Eukaryota</taxon>
        <taxon>Viridiplantae</taxon>
        <taxon>Chlorophyta</taxon>
        <taxon>core chlorophytes</taxon>
        <taxon>Trebouxiophyceae</taxon>
        <taxon>Chlorellales</taxon>
        <taxon>Chlorellaceae</taxon>
        <taxon>Auxenochlorella</taxon>
    </lineage>
</organism>
<dbReference type="AlphaFoldDB" id="A0A3M7L2Y8"/>
<dbReference type="EMBL" id="QOKY01000130">
    <property type="protein sequence ID" value="RMZ57111.1"/>
    <property type="molecule type" value="Genomic_DNA"/>
</dbReference>
<evidence type="ECO:0000256" key="2">
    <source>
        <dbReference type="PROSITE-ProRule" id="PRU00339"/>
    </source>
</evidence>
<reference evidence="4" key="1">
    <citation type="journal article" date="2018" name="Algal Res.">
        <title>Characterization of plant carbon substrate utilization by Auxenochlorella protothecoides.</title>
        <authorList>
            <person name="Vogler B.W."/>
            <person name="Starkenburg S.R."/>
            <person name="Sudasinghe N."/>
            <person name="Schambach J.Y."/>
            <person name="Rollin J.A."/>
            <person name="Pattathil S."/>
            <person name="Barry A.N."/>
        </authorList>
    </citation>
    <scope>NUCLEOTIDE SEQUENCE [LARGE SCALE GENOMIC DNA]</scope>
    <source>
        <strain evidence="4">UTEX 25</strain>
    </source>
</reference>
<keyword evidence="1" id="KW-0040">ANK repeat</keyword>
<keyword evidence="2" id="KW-0802">TPR repeat</keyword>
<dbReference type="PROSITE" id="PS50005">
    <property type="entry name" value="TPR"/>
    <property type="match status" value="1"/>
</dbReference>
<feature type="repeat" description="TPR" evidence="2">
    <location>
        <begin position="333"/>
        <end position="366"/>
    </location>
</feature>
<feature type="repeat" description="ANK" evidence="1">
    <location>
        <begin position="151"/>
        <end position="183"/>
    </location>
</feature>
<accession>A0A3M7L2Y8</accession>
<dbReference type="Pfam" id="PF00023">
    <property type="entry name" value="Ank"/>
    <property type="match status" value="1"/>
</dbReference>
<comment type="caution">
    <text evidence="3">The sequence shown here is derived from an EMBL/GenBank/DDBJ whole genome shotgun (WGS) entry which is preliminary data.</text>
</comment>
<name>A0A3M7L2Y8_AUXPR</name>
<feature type="non-terminal residue" evidence="3">
    <location>
        <position position="1"/>
    </location>
</feature>
<dbReference type="PANTHER" id="PTHR46224:SF6">
    <property type="entry name" value="ANKYRIN REPEAT FAMILY PROTEIN"/>
    <property type="match status" value="1"/>
</dbReference>
<dbReference type="PRINTS" id="PR01415">
    <property type="entry name" value="ANKYRIN"/>
</dbReference>
<dbReference type="SUPFAM" id="SSF48452">
    <property type="entry name" value="TPR-like"/>
    <property type="match status" value="1"/>
</dbReference>
<gene>
    <name evidence="3" type="ORF">APUTEX25_002343</name>
</gene>
<dbReference type="Gene3D" id="1.25.40.10">
    <property type="entry name" value="Tetratricopeptide repeat domain"/>
    <property type="match status" value="1"/>
</dbReference>
<dbReference type="InterPro" id="IPR011990">
    <property type="entry name" value="TPR-like_helical_dom_sf"/>
</dbReference>
<dbReference type="PANTHER" id="PTHR46224">
    <property type="entry name" value="ANKYRIN REPEAT FAMILY PROTEIN"/>
    <property type="match status" value="1"/>
</dbReference>
<dbReference type="InterPro" id="IPR036770">
    <property type="entry name" value="Ankyrin_rpt-contain_sf"/>
</dbReference>
<dbReference type="SMART" id="SM00028">
    <property type="entry name" value="TPR"/>
    <property type="match status" value="3"/>
</dbReference>
<dbReference type="InterPro" id="IPR019734">
    <property type="entry name" value="TPR_rpt"/>
</dbReference>
<proteinExistence type="predicted"/>
<dbReference type="Pfam" id="PF13637">
    <property type="entry name" value="Ank_4"/>
    <property type="match status" value="1"/>
</dbReference>
<evidence type="ECO:0000313" key="4">
    <source>
        <dbReference type="Proteomes" id="UP000279271"/>
    </source>
</evidence>
<dbReference type="Proteomes" id="UP000279271">
    <property type="component" value="Unassembled WGS sequence"/>
</dbReference>
<feature type="repeat" description="ANK" evidence="1">
    <location>
        <begin position="123"/>
        <end position="146"/>
    </location>
</feature>
<dbReference type="SMART" id="SM00248">
    <property type="entry name" value="ANK"/>
    <property type="match status" value="6"/>
</dbReference>
<dbReference type="InterPro" id="IPR002110">
    <property type="entry name" value="Ankyrin_rpt"/>
</dbReference>
<protein>
    <submittedName>
        <fullName evidence="3">Uncharacterized protein</fullName>
    </submittedName>
</protein>
<feature type="repeat" description="ANK" evidence="1">
    <location>
        <begin position="86"/>
        <end position="111"/>
    </location>
</feature>